<dbReference type="GO" id="GO:0000976">
    <property type="term" value="F:transcription cis-regulatory region binding"/>
    <property type="evidence" value="ECO:0007669"/>
    <property type="project" value="TreeGrafter"/>
</dbReference>
<dbReference type="OrthoDB" id="5278208at2759"/>
<evidence type="ECO:0000256" key="2">
    <source>
        <dbReference type="ARBA" id="ARBA00023242"/>
    </source>
</evidence>
<dbReference type="OMA" id="HWWLPND"/>
<evidence type="ECO:0000256" key="3">
    <source>
        <dbReference type="SAM" id="MobiDB-lite"/>
    </source>
</evidence>
<accession>M7TBI8</accession>
<dbReference type="PANTHER" id="PTHR37534">
    <property type="entry name" value="TRANSCRIPTIONAL ACTIVATOR PROTEIN UGA3"/>
    <property type="match status" value="1"/>
</dbReference>
<dbReference type="EMBL" id="KB706478">
    <property type="protein sequence ID" value="EMR67251.1"/>
    <property type="molecule type" value="Genomic_DNA"/>
</dbReference>
<keyword evidence="5" id="KW-1185">Reference proteome</keyword>
<dbReference type="InterPro" id="IPR021858">
    <property type="entry name" value="Fun_TF"/>
</dbReference>
<evidence type="ECO:0000313" key="5">
    <source>
        <dbReference type="Proteomes" id="UP000012174"/>
    </source>
</evidence>
<dbReference type="Pfam" id="PF11951">
    <property type="entry name" value="Fungal_trans_2"/>
    <property type="match status" value="1"/>
</dbReference>
<dbReference type="GO" id="GO:0005634">
    <property type="term" value="C:nucleus"/>
    <property type="evidence" value="ECO:0007669"/>
    <property type="project" value="UniProtKB-SubCell"/>
</dbReference>
<dbReference type="AlphaFoldDB" id="M7TBI8"/>
<reference evidence="5" key="1">
    <citation type="journal article" date="2013" name="Genome Announc.">
        <title>Draft genome sequence of the grapevine dieback fungus Eutypa lata UCR-EL1.</title>
        <authorList>
            <person name="Blanco-Ulate B."/>
            <person name="Rolshausen P.E."/>
            <person name="Cantu D."/>
        </authorList>
    </citation>
    <scope>NUCLEOTIDE SEQUENCE [LARGE SCALE GENOMIC DNA]</scope>
    <source>
        <strain evidence="5">UCR-EL1</strain>
    </source>
</reference>
<keyword evidence="2" id="KW-0539">Nucleus</keyword>
<evidence type="ECO:0000313" key="4">
    <source>
        <dbReference type="EMBL" id="EMR67251.1"/>
    </source>
</evidence>
<proteinExistence type="predicted"/>
<feature type="region of interest" description="Disordered" evidence="3">
    <location>
        <begin position="1"/>
        <end position="61"/>
    </location>
</feature>
<gene>
    <name evidence="4" type="ORF">UCREL1_5751</name>
</gene>
<dbReference type="HOGENOM" id="CLU_012945_0_1_1"/>
<dbReference type="KEGG" id="ela:UCREL1_5751"/>
<protein>
    <submittedName>
        <fullName evidence="4">Putative c6 finger domain protein</fullName>
    </submittedName>
</protein>
<dbReference type="PANTHER" id="PTHR37534:SF10">
    <property type="entry name" value="ZN(II)2CYS6 TRANSCRIPTION FACTOR (EUROFUNG)"/>
    <property type="match status" value="1"/>
</dbReference>
<organism evidence="4 5">
    <name type="scientific">Eutypa lata (strain UCR-EL1)</name>
    <name type="common">Grapevine dieback disease fungus</name>
    <name type="synonym">Eutypa armeniacae</name>
    <dbReference type="NCBI Taxonomy" id="1287681"/>
    <lineage>
        <taxon>Eukaryota</taxon>
        <taxon>Fungi</taxon>
        <taxon>Dikarya</taxon>
        <taxon>Ascomycota</taxon>
        <taxon>Pezizomycotina</taxon>
        <taxon>Sordariomycetes</taxon>
        <taxon>Xylariomycetidae</taxon>
        <taxon>Xylariales</taxon>
        <taxon>Diatrypaceae</taxon>
        <taxon>Eutypa</taxon>
    </lineage>
</organism>
<feature type="compositionally biased region" description="Polar residues" evidence="3">
    <location>
        <begin position="24"/>
        <end position="34"/>
    </location>
</feature>
<dbReference type="STRING" id="1287681.M7TBI8"/>
<dbReference type="GO" id="GO:0045944">
    <property type="term" value="P:positive regulation of transcription by RNA polymerase II"/>
    <property type="evidence" value="ECO:0007669"/>
    <property type="project" value="TreeGrafter"/>
</dbReference>
<dbReference type="eggNOG" id="ENOG502QW5G">
    <property type="taxonomic scope" value="Eukaryota"/>
</dbReference>
<feature type="compositionally biased region" description="Basic and acidic residues" evidence="3">
    <location>
        <begin position="1"/>
        <end position="13"/>
    </location>
</feature>
<dbReference type="Proteomes" id="UP000012174">
    <property type="component" value="Unassembled WGS sequence"/>
</dbReference>
<dbReference type="GO" id="GO:0003700">
    <property type="term" value="F:DNA-binding transcription factor activity"/>
    <property type="evidence" value="ECO:0007669"/>
    <property type="project" value="TreeGrafter"/>
</dbReference>
<comment type="subcellular location">
    <subcellularLocation>
        <location evidence="1">Nucleus</location>
    </subcellularLocation>
</comment>
<sequence length="547" mass="61914">MKLESIPDEERRKQPTAPPGKPLNRSQTNSTAVSFGSPEFARRDSETPSVEGGKSASPSMSTSTAASYTAYFQSPDAVLQPSSTRPDWTHLPPDLQFYLEYFCNNITVYHYLMGSDPEEFFPLTLPSIAVQGGHDALLHAVVGFAAYHHVVRDPNGKIQDFLQYYNRSVTLLLDSFRRREKQSIATLMTILQLATIEEYLGDWVNLMGHQRAAFKILSQLLTPQSAMQTSVSRILLTWYARFDISVGMMAGFETMLSREWLSTVVQFAETQVANSPGPELLVWKTEFQAASLRLISMDMSVLFAKGGRGEITTATFSAEYNRLLSRLHEWRSSLDPAVTDSSYLVTDFSGHRRALRDNDDNDDVVNPYRAGYLYEKPLFRMTILLAEWNSLILMHKSQEANALQQEPSDELKGHALAICEIFETVELWPGTPKGALMPIQPCLAMAALFVPRDARHHMWMRRKYALIERLGYTFPLRMRSRMAELFRDPSCADWWLPNGEGLNPSIRSVRAFADERSANPVSEQTESVREISAIFAKMRIDRSEPTP</sequence>
<name>M7TBI8_EUTLA</name>
<evidence type="ECO:0000256" key="1">
    <source>
        <dbReference type="ARBA" id="ARBA00004123"/>
    </source>
</evidence>